<sequence length="58" mass="6223">MHPAVHIVDSHRAPDFVGPDCSPAVLAEADTLDRRTAEALGAFLARFPAADVARRLLD</sequence>
<protein>
    <submittedName>
        <fullName evidence="1">Uncharacterized protein</fullName>
    </submittedName>
</protein>
<gene>
    <name evidence="1" type="ORF">MALGJ_39000</name>
</gene>
<dbReference type="AlphaFoldDB" id="A0A7I9YF23"/>
<proteinExistence type="predicted"/>
<dbReference type="EMBL" id="BLKY01000001">
    <property type="protein sequence ID" value="GFG87224.1"/>
    <property type="molecule type" value="Genomic_DNA"/>
</dbReference>
<organism evidence="1 2">
    <name type="scientific">Mycolicibacter algericus</name>
    <name type="common">Mycobacterium algericum</name>
    <dbReference type="NCBI Taxonomy" id="1288388"/>
    <lineage>
        <taxon>Bacteria</taxon>
        <taxon>Bacillati</taxon>
        <taxon>Actinomycetota</taxon>
        <taxon>Actinomycetes</taxon>
        <taxon>Mycobacteriales</taxon>
        <taxon>Mycobacteriaceae</taxon>
        <taxon>Mycolicibacter</taxon>
    </lineage>
</organism>
<dbReference type="Proteomes" id="UP000465305">
    <property type="component" value="Unassembled WGS sequence"/>
</dbReference>
<reference evidence="1 2" key="1">
    <citation type="journal article" date="2019" name="Emerg. Microbes Infect.">
        <title>Comprehensive subspecies identification of 175 nontuberculous mycobacteria species based on 7547 genomic profiles.</title>
        <authorList>
            <person name="Matsumoto Y."/>
            <person name="Kinjo T."/>
            <person name="Motooka D."/>
            <person name="Nabeya D."/>
            <person name="Jung N."/>
            <person name="Uechi K."/>
            <person name="Horii T."/>
            <person name="Iida T."/>
            <person name="Fujita J."/>
            <person name="Nakamura S."/>
        </authorList>
    </citation>
    <scope>NUCLEOTIDE SEQUENCE [LARGE SCALE GENOMIC DNA]</scope>
    <source>
        <strain evidence="1 2">JCM 30723</strain>
    </source>
</reference>
<evidence type="ECO:0000313" key="1">
    <source>
        <dbReference type="EMBL" id="GFG87224.1"/>
    </source>
</evidence>
<comment type="caution">
    <text evidence="1">The sequence shown here is derived from an EMBL/GenBank/DDBJ whole genome shotgun (WGS) entry which is preliminary data.</text>
</comment>
<accession>A0A7I9YF23</accession>
<name>A0A7I9YF23_MYCAL</name>
<evidence type="ECO:0000313" key="2">
    <source>
        <dbReference type="Proteomes" id="UP000465305"/>
    </source>
</evidence>